<dbReference type="GO" id="GO:0005886">
    <property type="term" value="C:plasma membrane"/>
    <property type="evidence" value="ECO:0007669"/>
    <property type="project" value="UniProtKB-SubCell"/>
</dbReference>
<proteinExistence type="predicted"/>
<feature type="transmembrane region" description="Helical" evidence="6">
    <location>
        <begin position="12"/>
        <end position="29"/>
    </location>
</feature>
<dbReference type="RefSeq" id="WP_062133177.1">
    <property type="nucleotide sequence ID" value="NZ_LRBG01000037.1"/>
</dbReference>
<dbReference type="AlphaFoldDB" id="A0A149PG32"/>
<comment type="caution">
    <text evidence="8">The sequence shown here is derived from an EMBL/GenBank/DDBJ whole genome shotgun (WGS) entry which is preliminary data.</text>
</comment>
<protein>
    <recommendedName>
        <fullName evidence="7">Cardiolipin synthase N-terminal domain-containing protein</fullName>
    </recommendedName>
</protein>
<evidence type="ECO:0000256" key="6">
    <source>
        <dbReference type="SAM" id="Phobius"/>
    </source>
</evidence>
<evidence type="ECO:0000256" key="2">
    <source>
        <dbReference type="ARBA" id="ARBA00022475"/>
    </source>
</evidence>
<evidence type="ECO:0000313" key="8">
    <source>
        <dbReference type="EMBL" id="KXU83962.1"/>
    </source>
</evidence>
<reference evidence="8 9" key="1">
    <citation type="journal article" date="2015" name="Int. J. Syst. Evol. Microbiol.">
        <title>Burkholderia monticola sp. nov., isolated from mountain soil.</title>
        <authorList>
            <person name="Baek I."/>
            <person name="Seo B."/>
            <person name="Lee I."/>
            <person name="Yi H."/>
            <person name="Chun J."/>
        </authorList>
    </citation>
    <scope>NUCLEOTIDE SEQUENCE [LARGE SCALE GENOMIC DNA]</scope>
    <source>
        <strain evidence="8 9">JC2948</strain>
    </source>
</reference>
<keyword evidence="2" id="KW-1003">Cell membrane</keyword>
<evidence type="ECO:0000256" key="1">
    <source>
        <dbReference type="ARBA" id="ARBA00004651"/>
    </source>
</evidence>
<sequence>MLFFNDGFTFPNFLADVFSIFIFILWFWLLITVSGDLFRRHDVSGWGKVLWVIFLIILPYIGIFAYLLTQHRGMAERNQERAKQAREDLRSVVGFSVADELEKLDKLKASGSISADEHARLRAKLVQ</sequence>
<keyword evidence="9" id="KW-1185">Reference proteome</keyword>
<comment type="subcellular location">
    <subcellularLocation>
        <location evidence="1">Cell membrane</location>
        <topology evidence="1">Multi-pass membrane protein</topology>
    </subcellularLocation>
</comment>
<gene>
    <name evidence="8" type="ORF">CI15_25960</name>
</gene>
<feature type="transmembrane region" description="Helical" evidence="6">
    <location>
        <begin position="49"/>
        <end position="68"/>
    </location>
</feature>
<keyword evidence="3 6" id="KW-0812">Transmembrane</keyword>
<evidence type="ECO:0000313" key="9">
    <source>
        <dbReference type="Proteomes" id="UP000075613"/>
    </source>
</evidence>
<dbReference type="STRING" id="1399968.CI15_25960"/>
<evidence type="ECO:0000256" key="4">
    <source>
        <dbReference type="ARBA" id="ARBA00022989"/>
    </source>
</evidence>
<dbReference type="Pfam" id="PF13396">
    <property type="entry name" value="PLDc_N"/>
    <property type="match status" value="1"/>
</dbReference>
<keyword evidence="4 6" id="KW-1133">Transmembrane helix</keyword>
<organism evidence="8 9">
    <name type="scientific">Paraburkholderia monticola</name>
    <dbReference type="NCBI Taxonomy" id="1399968"/>
    <lineage>
        <taxon>Bacteria</taxon>
        <taxon>Pseudomonadati</taxon>
        <taxon>Pseudomonadota</taxon>
        <taxon>Betaproteobacteria</taxon>
        <taxon>Burkholderiales</taxon>
        <taxon>Burkholderiaceae</taxon>
        <taxon>Paraburkholderia</taxon>
    </lineage>
</organism>
<dbReference type="Proteomes" id="UP000075613">
    <property type="component" value="Unassembled WGS sequence"/>
</dbReference>
<name>A0A149PG32_9BURK</name>
<dbReference type="EMBL" id="LRBG01000037">
    <property type="protein sequence ID" value="KXU83962.1"/>
    <property type="molecule type" value="Genomic_DNA"/>
</dbReference>
<accession>A0A149PG32</accession>
<evidence type="ECO:0000259" key="7">
    <source>
        <dbReference type="Pfam" id="PF13396"/>
    </source>
</evidence>
<evidence type="ECO:0000256" key="3">
    <source>
        <dbReference type="ARBA" id="ARBA00022692"/>
    </source>
</evidence>
<evidence type="ECO:0000256" key="5">
    <source>
        <dbReference type="ARBA" id="ARBA00023136"/>
    </source>
</evidence>
<dbReference type="InterPro" id="IPR027379">
    <property type="entry name" value="CLS_N"/>
</dbReference>
<dbReference type="OrthoDB" id="7596142at2"/>
<feature type="domain" description="Cardiolipin synthase N-terminal" evidence="7">
    <location>
        <begin position="24"/>
        <end position="68"/>
    </location>
</feature>
<keyword evidence="5 6" id="KW-0472">Membrane</keyword>